<organism evidence="2 3">
    <name type="scientific">Panicum virgatum</name>
    <name type="common">Blackwell switchgrass</name>
    <dbReference type="NCBI Taxonomy" id="38727"/>
    <lineage>
        <taxon>Eukaryota</taxon>
        <taxon>Viridiplantae</taxon>
        <taxon>Streptophyta</taxon>
        <taxon>Embryophyta</taxon>
        <taxon>Tracheophyta</taxon>
        <taxon>Spermatophyta</taxon>
        <taxon>Magnoliopsida</taxon>
        <taxon>Liliopsida</taxon>
        <taxon>Poales</taxon>
        <taxon>Poaceae</taxon>
        <taxon>PACMAD clade</taxon>
        <taxon>Panicoideae</taxon>
        <taxon>Panicodae</taxon>
        <taxon>Paniceae</taxon>
        <taxon>Panicinae</taxon>
        <taxon>Panicum</taxon>
        <taxon>Panicum sect. Hiantes</taxon>
    </lineage>
</organism>
<feature type="compositionally biased region" description="Pro residues" evidence="1">
    <location>
        <begin position="68"/>
        <end position="81"/>
    </location>
</feature>
<accession>A0A8T0RFQ6</accession>
<keyword evidence="3" id="KW-1185">Reference proteome</keyword>
<dbReference type="AlphaFoldDB" id="A0A8T0RFQ6"/>
<gene>
    <name evidence="2" type="ORF">PVAP13_6KG236012</name>
</gene>
<evidence type="ECO:0000313" key="3">
    <source>
        <dbReference type="Proteomes" id="UP000823388"/>
    </source>
</evidence>
<dbReference type="Proteomes" id="UP000823388">
    <property type="component" value="Chromosome 6K"/>
</dbReference>
<sequence length="102" mass="10561">MKKSLARDSSPHLGISLPVPEVPTTAPPVRPPAAAAHHPAKAAAQDLAGCDTSLTFNFPSPTSEGPAAPAPLVRPPRPCASPAPATRRHYGPRRPPTRARVA</sequence>
<dbReference type="EMBL" id="CM029047">
    <property type="protein sequence ID" value="KAG2583569.1"/>
    <property type="molecule type" value="Genomic_DNA"/>
</dbReference>
<reference evidence="2" key="1">
    <citation type="submission" date="2020-05" db="EMBL/GenBank/DDBJ databases">
        <title>WGS assembly of Panicum virgatum.</title>
        <authorList>
            <person name="Lovell J.T."/>
            <person name="Jenkins J."/>
            <person name="Shu S."/>
            <person name="Juenger T.E."/>
            <person name="Schmutz J."/>
        </authorList>
    </citation>
    <scope>NUCLEOTIDE SEQUENCE</scope>
    <source>
        <strain evidence="2">AP13</strain>
    </source>
</reference>
<name>A0A8T0RFQ6_PANVG</name>
<protein>
    <submittedName>
        <fullName evidence="2">Uncharacterized protein</fullName>
    </submittedName>
</protein>
<feature type="region of interest" description="Disordered" evidence="1">
    <location>
        <begin position="1"/>
        <end position="102"/>
    </location>
</feature>
<feature type="compositionally biased region" description="Basic residues" evidence="1">
    <location>
        <begin position="86"/>
        <end position="102"/>
    </location>
</feature>
<evidence type="ECO:0000313" key="2">
    <source>
        <dbReference type="EMBL" id="KAG2583569.1"/>
    </source>
</evidence>
<comment type="caution">
    <text evidence="2">The sequence shown here is derived from an EMBL/GenBank/DDBJ whole genome shotgun (WGS) entry which is preliminary data.</text>
</comment>
<feature type="compositionally biased region" description="Low complexity" evidence="1">
    <location>
        <begin position="32"/>
        <end position="44"/>
    </location>
</feature>
<evidence type="ECO:0000256" key="1">
    <source>
        <dbReference type="SAM" id="MobiDB-lite"/>
    </source>
</evidence>
<proteinExistence type="predicted"/>
<feature type="compositionally biased region" description="Basic and acidic residues" evidence="1">
    <location>
        <begin position="1"/>
        <end position="10"/>
    </location>
</feature>
<feature type="compositionally biased region" description="Polar residues" evidence="1">
    <location>
        <begin position="52"/>
        <end position="63"/>
    </location>
</feature>